<dbReference type="CDD" id="cd02440">
    <property type="entry name" value="AdoMet_MTases"/>
    <property type="match status" value="1"/>
</dbReference>
<proteinExistence type="inferred from homology"/>
<dbReference type="GO" id="GO:0008173">
    <property type="term" value="F:RNA methyltransferase activity"/>
    <property type="evidence" value="ECO:0007669"/>
    <property type="project" value="InterPro"/>
</dbReference>
<dbReference type="HOGENOM" id="CLU_005316_0_2_5"/>
<feature type="binding site" evidence="5">
    <location>
        <position position="261"/>
    </location>
    <ligand>
        <name>S-adenosyl-L-methionine</name>
        <dbReference type="ChEBI" id="CHEBI:59789"/>
    </ligand>
</feature>
<keyword evidence="4 5" id="KW-0694">RNA-binding</keyword>
<evidence type="ECO:0000313" key="7">
    <source>
        <dbReference type="EMBL" id="ABS62790.1"/>
    </source>
</evidence>
<evidence type="ECO:0000256" key="5">
    <source>
        <dbReference type="PROSITE-ProRule" id="PRU01023"/>
    </source>
</evidence>
<dbReference type="InterPro" id="IPR023267">
    <property type="entry name" value="RCMT"/>
</dbReference>
<evidence type="ECO:0000313" key="8">
    <source>
        <dbReference type="Proteomes" id="UP000006377"/>
    </source>
</evidence>
<evidence type="ECO:0000256" key="1">
    <source>
        <dbReference type="ARBA" id="ARBA00022603"/>
    </source>
</evidence>
<dbReference type="PROSITE" id="PS51686">
    <property type="entry name" value="SAM_MT_RSMB_NOP"/>
    <property type="match status" value="1"/>
</dbReference>
<dbReference type="eggNOG" id="COG0144">
    <property type="taxonomic scope" value="Bacteria"/>
</dbReference>
<dbReference type="InterPro" id="IPR029063">
    <property type="entry name" value="SAM-dependent_MTases_sf"/>
</dbReference>
<dbReference type="GO" id="GO:0003723">
    <property type="term" value="F:RNA binding"/>
    <property type="evidence" value="ECO:0007669"/>
    <property type="project" value="UniProtKB-UniRule"/>
</dbReference>
<evidence type="ECO:0000259" key="6">
    <source>
        <dbReference type="PROSITE" id="PS51686"/>
    </source>
</evidence>
<feature type="binding site" evidence="5">
    <location>
        <position position="312"/>
    </location>
    <ligand>
        <name>S-adenosyl-L-methionine</name>
        <dbReference type="ChEBI" id="CHEBI:59789"/>
    </ligand>
</feature>
<dbReference type="GO" id="GO:0001510">
    <property type="term" value="P:RNA methylation"/>
    <property type="evidence" value="ECO:0007669"/>
    <property type="project" value="InterPro"/>
</dbReference>
<dbReference type="Gene3D" id="3.30.70.1170">
    <property type="entry name" value="Sun protein, domain 3"/>
    <property type="match status" value="1"/>
</dbReference>
<dbReference type="STRING" id="402881.Plav_1169"/>
<dbReference type="Pfam" id="PF01189">
    <property type="entry name" value="Methyltr_RsmB-F"/>
    <property type="match status" value="1"/>
</dbReference>
<feature type="domain" description="SAM-dependent MTase RsmB/NOP-type" evidence="6">
    <location>
        <begin position="147"/>
        <end position="430"/>
    </location>
</feature>
<accession>A7HSA7</accession>
<dbReference type="InterPro" id="IPR049560">
    <property type="entry name" value="MeTrfase_RsmB-F_NOP2_cat"/>
</dbReference>
<feature type="active site" description="Nucleophile" evidence="5">
    <location>
        <position position="365"/>
    </location>
</feature>
<protein>
    <submittedName>
        <fullName evidence="7">Fmu (Sun) domain protein</fullName>
    </submittedName>
</protein>
<dbReference type="AlphaFoldDB" id="A7HSA7"/>
<reference evidence="7 8" key="1">
    <citation type="journal article" date="2011" name="Stand. Genomic Sci.">
        <title>Complete genome sequence of Parvibaculum lavamentivorans type strain (DS-1(T)).</title>
        <authorList>
            <person name="Schleheck D."/>
            <person name="Weiss M."/>
            <person name="Pitluck S."/>
            <person name="Bruce D."/>
            <person name="Land M.L."/>
            <person name="Han S."/>
            <person name="Saunders E."/>
            <person name="Tapia R."/>
            <person name="Detter C."/>
            <person name="Brettin T."/>
            <person name="Han J."/>
            <person name="Woyke T."/>
            <person name="Goodwin L."/>
            <person name="Pennacchio L."/>
            <person name="Nolan M."/>
            <person name="Cook A.M."/>
            <person name="Kjelleberg S."/>
            <person name="Thomas T."/>
        </authorList>
    </citation>
    <scope>NUCLEOTIDE SEQUENCE [LARGE SCALE GENOMIC DNA]</scope>
    <source>
        <strain evidence="8">DS-1 / DSM 13023 / NCIMB 13966</strain>
    </source>
</reference>
<comment type="caution">
    <text evidence="5">Lacks conserved residue(s) required for the propagation of feature annotation.</text>
</comment>
<feature type="binding site" evidence="5">
    <location>
        <position position="293"/>
    </location>
    <ligand>
        <name>S-adenosyl-L-methionine</name>
        <dbReference type="ChEBI" id="CHEBI:59789"/>
    </ligand>
</feature>
<evidence type="ECO:0000256" key="4">
    <source>
        <dbReference type="ARBA" id="ARBA00022884"/>
    </source>
</evidence>
<keyword evidence="8" id="KW-1185">Reference proteome</keyword>
<dbReference type="EMBL" id="CP000774">
    <property type="protein sequence ID" value="ABS62790.1"/>
    <property type="molecule type" value="Genomic_DNA"/>
</dbReference>
<dbReference type="InterPro" id="IPR001678">
    <property type="entry name" value="MeTrfase_RsmB-F_NOP2_dom"/>
</dbReference>
<keyword evidence="1 5" id="KW-0489">Methyltransferase</keyword>
<evidence type="ECO:0000256" key="3">
    <source>
        <dbReference type="ARBA" id="ARBA00022691"/>
    </source>
</evidence>
<dbReference type="OrthoDB" id="9810297at2"/>
<sequence>MTPGARLQSAISVLSDIFKSGRPADRVFDTWARSNRYAGSKDRAAVSDLVFTVLRRRAELTAAVGSDDARLLAFAALTLGAEQGVDEVAALADGARHAPEPLSPEEQTALSMAVLPGESAPPWTRFNYPEWLHPEFEAAFGNGLEREMAAFMERAPTDLRVNTLKMKREKALAALTGEGLSAEATPWSPWGLRLTSRGNVLGLATFRDGIVEIQDEGSQLACLLAGAAPGEQVVDLCAGGGGKSLALAAMMKNHGQIYACDTDARRLSGLTPRVRRAGIRNLQTRVLGPFTPDMADKDLAGLASHADCVLVDAPCSGTGAWRRSPGARWSLSPEMLMGYRAAQAEVLTRGARLVRPGGRLVYVTCSLLPSENETQVEAFLAVHPAFTPQPWASNWPEHVPLPPAPHGNWLRLTPASTGTDGFFVAILRREARS</sequence>
<dbReference type="PANTHER" id="PTHR22807:SF53">
    <property type="entry name" value="RIBOSOMAL RNA SMALL SUBUNIT METHYLTRANSFERASE B-RELATED"/>
    <property type="match status" value="1"/>
</dbReference>
<organism evidence="7 8">
    <name type="scientific">Parvibaculum lavamentivorans (strain DS-1 / DSM 13023 / NCIMB 13966)</name>
    <dbReference type="NCBI Taxonomy" id="402881"/>
    <lineage>
        <taxon>Bacteria</taxon>
        <taxon>Pseudomonadati</taxon>
        <taxon>Pseudomonadota</taxon>
        <taxon>Alphaproteobacteria</taxon>
        <taxon>Hyphomicrobiales</taxon>
        <taxon>Parvibaculaceae</taxon>
        <taxon>Parvibaculum</taxon>
    </lineage>
</organism>
<name>A7HSA7_PARL1</name>
<dbReference type="InterPro" id="IPR054728">
    <property type="entry name" value="RsmB-like_ferredoxin"/>
</dbReference>
<dbReference type="Pfam" id="PF22458">
    <property type="entry name" value="RsmF-B_ferredox"/>
    <property type="match status" value="1"/>
</dbReference>
<evidence type="ECO:0000256" key="2">
    <source>
        <dbReference type="ARBA" id="ARBA00022679"/>
    </source>
</evidence>
<dbReference type="PANTHER" id="PTHR22807">
    <property type="entry name" value="NOP2 YEAST -RELATED NOL1/NOP2/FMU SUN DOMAIN-CONTAINING"/>
    <property type="match status" value="1"/>
</dbReference>
<dbReference type="Gene3D" id="3.40.50.150">
    <property type="entry name" value="Vaccinia Virus protein VP39"/>
    <property type="match status" value="1"/>
</dbReference>
<dbReference type="PRINTS" id="PR02008">
    <property type="entry name" value="RCMTFAMILY"/>
</dbReference>
<gene>
    <name evidence="7" type="ordered locus">Plav_1169</name>
</gene>
<keyword evidence="2 5" id="KW-0808">Transferase</keyword>
<keyword evidence="3 5" id="KW-0949">S-adenosyl-L-methionine</keyword>
<dbReference type="KEGG" id="pla:Plav_1169"/>
<dbReference type="RefSeq" id="WP_012110055.1">
    <property type="nucleotide sequence ID" value="NC_009719.1"/>
</dbReference>
<comment type="similarity">
    <text evidence="5">Belongs to the class I-like SAM-binding methyltransferase superfamily. RsmB/NOP family.</text>
</comment>
<dbReference type="SUPFAM" id="SSF53335">
    <property type="entry name" value="S-adenosyl-L-methionine-dependent methyltransferases"/>
    <property type="match status" value="1"/>
</dbReference>
<dbReference type="Proteomes" id="UP000006377">
    <property type="component" value="Chromosome"/>
</dbReference>